<dbReference type="AlphaFoldDB" id="A0A839UKW4"/>
<protein>
    <recommendedName>
        <fullName evidence="9">Epoxyqueuosine reductase</fullName>
        <ecNumber evidence="9">1.17.99.6</ecNumber>
    </recommendedName>
    <alternativeName>
        <fullName evidence="9">Queuosine biosynthesis protein QueG</fullName>
    </alternativeName>
</protein>
<comment type="catalytic activity">
    <reaction evidence="9">
        <text>epoxyqueuosine(34) in tRNA + AH2 = queuosine(34) in tRNA + A + H2O</text>
        <dbReference type="Rhea" id="RHEA:32159"/>
        <dbReference type="Rhea" id="RHEA-COMP:18571"/>
        <dbReference type="Rhea" id="RHEA-COMP:18582"/>
        <dbReference type="ChEBI" id="CHEBI:13193"/>
        <dbReference type="ChEBI" id="CHEBI:15377"/>
        <dbReference type="ChEBI" id="CHEBI:17499"/>
        <dbReference type="ChEBI" id="CHEBI:194431"/>
        <dbReference type="ChEBI" id="CHEBI:194443"/>
        <dbReference type="EC" id="1.17.99.6"/>
    </reaction>
</comment>
<evidence type="ECO:0000256" key="3">
    <source>
        <dbReference type="ARBA" id="ARBA00022694"/>
    </source>
</evidence>
<dbReference type="Proteomes" id="UP000559987">
    <property type="component" value="Unassembled WGS sequence"/>
</dbReference>
<feature type="binding site" evidence="9">
    <location>
        <position position="234"/>
    </location>
    <ligand>
        <name>[4Fe-4S] cluster</name>
        <dbReference type="ChEBI" id="CHEBI:49883"/>
        <label>1</label>
    </ligand>
</feature>
<keyword evidence="2 9" id="KW-0963">Cytoplasm</keyword>
<evidence type="ECO:0000256" key="9">
    <source>
        <dbReference type="HAMAP-Rule" id="MF_00916"/>
    </source>
</evidence>
<dbReference type="SUPFAM" id="SSF54862">
    <property type="entry name" value="4Fe-4S ferredoxins"/>
    <property type="match status" value="1"/>
</dbReference>
<comment type="cofactor">
    <cofactor evidence="9">
        <name>[4Fe-4S] cluster</name>
        <dbReference type="ChEBI" id="CHEBI:49883"/>
    </cofactor>
    <text evidence="9">Binds 2 [4Fe-4S] clusters per monomer.</text>
</comment>
<evidence type="ECO:0000259" key="10">
    <source>
        <dbReference type="PROSITE" id="PS51379"/>
    </source>
</evidence>
<comment type="caution">
    <text evidence="11">The sequence shown here is derived from an EMBL/GenBank/DDBJ whole genome shotgun (WGS) entry which is preliminary data.</text>
</comment>
<feature type="binding site" evidence="9">
    <location>
        <position position="88"/>
    </location>
    <ligand>
        <name>cob(II)alamin</name>
        <dbReference type="ChEBI" id="CHEBI:16304"/>
    </ligand>
</feature>
<organism evidence="11 12">
    <name type="scientific">Simiduia aestuariiviva</name>
    <dbReference type="NCBI Taxonomy" id="1510459"/>
    <lineage>
        <taxon>Bacteria</taxon>
        <taxon>Pseudomonadati</taxon>
        <taxon>Pseudomonadota</taxon>
        <taxon>Gammaproteobacteria</taxon>
        <taxon>Cellvibrionales</taxon>
        <taxon>Cellvibrionaceae</taxon>
        <taxon>Simiduia</taxon>
    </lineage>
</organism>
<dbReference type="PROSITE" id="PS00198">
    <property type="entry name" value="4FE4S_FER_1"/>
    <property type="match status" value="1"/>
</dbReference>
<feature type="binding site" evidence="9">
    <location>
        <position position="208"/>
    </location>
    <ligand>
        <name>cob(II)alamin</name>
        <dbReference type="ChEBI" id="CHEBI:16304"/>
    </ligand>
</feature>
<feature type="binding site" evidence="9">
    <location>
        <position position="263"/>
    </location>
    <ligand>
        <name>tRNA</name>
        <dbReference type="ChEBI" id="CHEBI:17843"/>
    </ligand>
</feature>
<gene>
    <name evidence="9" type="primary">queG</name>
    <name evidence="11" type="ORF">FHS30_000416</name>
</gene>
<feature type="binding site" evidence="9">
    <location>
        <position position="231"/>
    </location>
    <ligand>
        <name>[4Fe-4S] cluster</name>
        <dbReference type="ChEBI" id="CHEBI:49883"/>
        <label>1</label>
    </ligand>
</feature>
<keyword evidence="1 9" id="KW-0004">4Fe-4S</keyword>
<evidence type="ECO:0000256" key="1">
    <source>
        <dbReference type="ARBA" id="ARBA00022485"/>
    </source>
</evidence>
<keyword evidence="4 9" id="KW-0479">Metal-binding</keyword>
<comment type="subcellular location">
    <subcellularLocation>
        <location evidence="9">Cytoplasm</location>
    </subcellularLocation>
</comment>
<name>A0A839UKW4_9GAMM</name>
<evidence type="ECO:0000256" key="8">
    <source>
        <dbReference type="ARBA" id="ARBA00023014"/>
    </source>
</evidence>
<dbReference type="UniPathway" id="UPA00392"/>
<evidence type="ECO:0000313" key="12">
    <source>
        <dbReference type="Proteomes" id="UP000559987"/>
    </source>
</evidence>
<comment type="subunit">
    <text evidence="9">Monomer.</text>
</comment>
<feature type="binding site" evidence="9">
    <location>
        <position position="288"/>
    </location>
    <ligand>
        <name>[4Fe-4S] cluster</name>
        <dbReference type="ChEBI" id="CHEBI:49883"/>
        <label>1</label>
    </ligand>
</feature>
<feature type="domain" description="4Fe-4S ferredoxin-type" evidence="10">
    <location>
        <begin position="217"/>
        <end position="248"/>
    </location>
</feature>
<evidence type="ECO:0000256" key="7">
    <source>
        <dbReference type="ARBA" id="ARBA00023004"/>
    </source>
</evidence>
<feature type="binding site" evidence="9">
    <location>
        <position position="238"/>
    </location>
    <ligand>
        <name>[4Fe-4S] cluster</name>
        <dbReference type="ChEBI" id="CHEBI:49883"/>
        <label>2</label>
    </ligand>
</feature>
<keyword evidence="8 9" id="KW-0411">Iron-sulfur</keyword>
<feature type="binding site" evidence="9">
    <location>
        <position position="197"/>
    </location>
    <ligand>
        <name>cob(II)alamin</name>
        <dbReference type="ChEBI" id="CHEBI:16304"/>
    </ligand>
</feature>
<dbReference type="GO" id="GO:0052693">
    <property type="term" value="F:epoxyqueuosine reductase activity"/>
    <property type="evidence" value="ECO:0007669"/>
    <property type="project" value="UniProtKB-UniRule"/>
</dbReference>
<dbReference type="EMBL" id="JACHXZ010000001">
    <property type="protein sequence ID" value="MBB3167240.1"/>
    <property type="molecule type" value="Genomic_DNA"/>
</dbReference>
<keyword evidence="7 9" id="KW-0408">Iron</keyword>
<dbReference type="EC" id="1.17.99.6" evidence="9"/>
<keyword evidence="5 9" id="KW-0671">Queuosine biosynthesis</keyword>
<feature type="binding site" evidence="9">
    <location>
        <position position="173"/>
    </location>
    <ligand>
        <name>cob(II)alamin</name>
        <dbReference type="ChEBI" id="CHEBI:16304"/>
    </ligand>
</feature>
<dbReference type="GO" id="GO:0031419">
    <property type="term" value="F:cobalamin binding"/>
    <property type="evidence" value="ECO:0007669"/>
    <property type="project" value="UniProtKB-KW"/>
</dbReference>
<dbReference type="Pfam" id="PF08331">
    <property type="entry name" value="QueG_DUF1730"/>
    <property type="match status" value="1"/>
</dbReference>
<comment type="cofactor">
    <cofactor evidence="9">
        <name>cob(II)alamin</name>
        <dbReference type="ChEBI" id="CHEBI:16304"/>
    </cofactor>
</comment>
<feature type="binding site" evidence="9">
    <location>
        <position position="254"/>
    </location>
    <ligand>
        <name>[4Fe-4S] cluster</name>
        <dbReference type="ChEBI" id="CHEBI:49883"/>
        <label>2</label>
    </ligand>
</feature>
<proteinExistence type="inferred from homology"/>
<feature type="binding site" evidence="9">
    <location>
        <position position="228"/>
    </location>
    <ligand>
        <name>[4Fe-4S] cluster</name>
        <dbReference type="ChEBI" id="CHEBI:49883"/>
        <label>1</label>
    </ligand>
</feature>
<reference evidence="11 12" key="1">
    <citation type="submission" date="2020-08" db="EMBL/GenBank/DDBJ databases">
        <title>Genomic Encyclopedia of Type Strains, Phase III (KMG-III): the genomes of soil and plant-associated and newly described type strains.</title>
        <authorList>
            <person name="Whitman W."/>
        </authorList>
    </citation>
    <scope>NUCLEOTIDE SEQUENCE [LARGE SCALE GENOMIC DNA]</scope>
    <source>
        <strain evidence="11 12">CECT 8571</strain>
    </source>
</reference>
<keyword evidence="9" id="KW-0846">Cobalamin</keyword>
<comment type="caution">
    <text evidence="9">Lacks conserved residue(s) required for the propagation of feature annotation.</text>
</comment>
<dbReference type="GO" id="GO:0046872">
    <property type="term" value="F:metal ion binding"/>
    <property type="evidence" value="ECO:0007669"/>
    <property type="project" value="UniProtKB-KW"/>
</dbReference>
<dbReference type="GO" id="GO:0051539">
    <property type="term" value="F:4 iron, 4 sulfur cluster binding"/>
    <property type="evidence" value="ECO:0007669"/>
    <property type="project" value="UniProtKB-KW"/>
</dbReference>
<dbReference type="NCBIfam" id="TIGR00276">
    <property type="entry name" value="tRNA epoxyqueuosine(34) reductase QueG"/>
    <property type="match status" value="1"/>
</dbReference>
<feature type="active site" description="Proton donor" evidence="9">
    <location>
        <position position="173"/>
    </location>
</feature>
<evidence type="ECO:0000256" key="4">
    <source>
        <dbReference type="ARBA" id="ARBA00022723"/>
    </source>
</evidence>
<dbReference type="InterPro" id="IPR013542">
    <property type="entry name" value="QueG_DUF1730"/>
</dbReference>
<evidence type="ECO:0000256" key="5">
    <source>
        <dbReference type="ARBA" id="ARBA00022785"/>
    </source>
</evidence>
<feature type="binding site" evidence="9">
    <location>
        <position position="284"/>
    </location>
    <ligand>
        <name>[4Fe-4S] cluster</name>
        <dbReference type="ChEBI" id="CHEBI:49883"/>
        <label>2</label>
    </ligand>
</feature>
<dbReference type="Gene3D" id="3.30.70.20">
    <property type="match status" value="1"/>
</dbReference>
<dbReference type="PANTHER" id="PTHR30002:SF4">
    <property type="entry name" value="EPOXYQUEUOSINE REDUCTASE"/>
    <property type="match status" value="1"/>
</dbReference>
<accession>A0A839UKW4</accession>
<comment type="pathway">
    <text evidence="9">tRNA modification; tRNA-queuosine biosynthesis.</text>
</comment>
<keyword evidence="12" id="KW-1185">Reference proteome</keyword>
<feature type="binding site" evidence="9">
    <location>
        <position position="256"/>
    </location>
    <ligand>
        <name>cob(II)alamin</name>
        <dbReference type="ChEBI" id="CHEBI:16304"/>
    </ligand>
</feature>
<sequence length="402" mass="45696">MRYLVQVKNLSELYVKGIGSTRTMADSQQTTALAQLASELKAEGLRLGFQQIGIADIDLTEAHQRLHDWLDKGYHGNMAWMADHGDMRTRPDQLLPGTTRAISLRMDYLPGDTQLIAALKDGETAYISRYALGRDYHKLIRKRLSQLAAFIELRAEALGIPLPQGFQHRAFVDSAPVSEKPLAAKAGLGWQGKHTLIINRAAGSWFFLGEVLTCLPLPLDSNPQADECGECTACLKVCPTDAFPRPYELDARRCISYLTIENKGPIPEEFREPMGNRVFGCDDCQAICPWNKYASLTQEIDFLPRHKLDSTKLVELFQWTEQEFLDRTAGSPLRRTGYESWQRNLAIGLGNAPHSAEIIEHLQRAREHATDMVREHIDWALMQQRNVDRKRKRKIKNSEREW</sequence>
<keyword evidence="9" id="KW-0170">Cobalt</keyword>
<evidence type="ECO:0000256" key="6">
    <source>
        <dbReference type="ARBA" id="ARBA00023002"/>
    </source>
</evidence>
<dbReference type="PROSITE" id="PS51379">
    <property type="entry name" value="4FE4S_FER_2"/>
    <property type="match status" value="1"/>
</dbReference>
<dbReference type="GO" id="GO:0005737">
    <property type="term" value="C:cytoplasm"/>
    <property type="evidence" value="ECO:0007669"/>
    <property type="project" value="UniProtKB-SubCell"/>
</dbReference>
<dbReference type="PANTHER" id="PTHR30002">
    <property type="entry name" value="EPOXYQUEUOSINE REDUCTASE"/>
    <property type="match status" value="1"/>
</dbReference>
<feature type="binding site" evidence="9">
    <location>
        <begin position="281"/>
        <end position="282"/>
    </location>
    <ligand>
        <name>cob(II)alamin</name>
        <dbReference type="ChEBI" id="CHEBI:16304"/>
    </ligand>
</feature>
<dbReference type="InterPro" id="IPR017896">
    <property type="entry name" value="4Fe4S_Fe-S-bd"/>
</dbReference>
<dbReference type="HAMAP" id="MF_00916">
    <property type="entry name" value="QueG"/>
    <property type="match status" value="1"/>
</dbReference>
<feature type="binding site" evidence="9">
    <location>
        <position position="281"/>
    </location>
    <ligand>
        <name>[4Fe-4S] cluster</name>
        <dbReference type="ChEBI" id="CHEBI:49883"/>
        <label>2</label>
    </ligand>
</feature>
<dbReference type="InterPro" id="IPR017900">
    <property type="entry name" value="4Fe4S_Fe_S_CS"/>
</dbReference>
<evidence type="ECO:0000256" key="2">
    <source>
        <dbReference type="ARBA" id="ARBA00022490"/>
    </source>
</evidence>
<keyword evidence="3 9" id="KW-0819">tRNA processing</keyword>
<comment type="similarity">
    <text evidence="9">Belongs to the QueG family.</text>
</comment>
<feature type="binding site" evidence="9">
    <location>
        <begin position="178"/>
        <end position="180"/>
    </location>
    <ligand>
        <name>cob(II)alamin</name>
        <dbReference type="ChEBI" id="CHEBI:16304"/>
    </ligand>
</feature>
<evidence type="ECO:0000313" key="11">
    <source>
        <dbReference type="EMBL" id="MBB3167240.1"/>
    </source>
</evidence>
<keyword evidence="6 9" id="KW-0560">Oxidoreductase</keyword>
<dbReference type="Pfam" id="PF13484">
    <property type="entry name" value="Fer4_16"/>
    <property type="match status" value="1"/>
</dbReference>
<dbReference type="GO" id="GO:0008616">
    <property type="term" value="P:tRNA queuosine(34) biosynthetic process"/>
    <property type="evidence" value="ECO:0007669"/>
    <property type="project" value="UniProtKB-UniRule"/>
</dbReference>
<dbReference type="InterPro" id="IPR004453">
    <property type="entry name" value="QueG"/>
</dbReference>
<comment type="function">
    <text evidence="9">Catalyzes the conversion of epoxyqueuosine (oQ) to queuosine (Q), which is a hypermodified base found in the wobble positions of tRNA(Asp), tRNA(Asn), tRNA(His) and tRNA(Tyr).</text>
</comment>